<dbReference type="KEGG" id="more:E1B28_006857"/>
<reference evidence="2" key="1">
    <citation type="journal article" date="2021" name="Genome Biol. Evol.">
        <title>The assembled and annotated genome of the fairy-ring fungus Marasmius oreades.</title>
        <authorList>
            <person name="Hiltunen M."/>
            <person name="Ament-Velasquez S.L."/>
            <person name="Johannesson H."/>
        </authorList>
    </citation>
    <scope>NUCLEOTIDE SEQUENCE</scope>
    <source>
        <strain evidence="2">03SP1</strain>
    </source>
</reference>
<evidence type="ECO:0000313" key="2">
    <source>
        <dbReference type="EMBL" id="KAG7093168.1"/>
    </source>
</evidence>
<proteinExistence type="predicted"/>
<organism evidence="2 3">
    <name type="scientific">Marasmius oreades</name>
    <name type="common">fairy-ring Marasmius</name>
    <dbReference type="NCBI Taxonomy" id="181124"/>
    <lineage>
        <taxon>Eukaryota</taxon>
        <taxon>Fungi</taxon>
        <taxon>Dikarya</taxon>
        <taxon>Basidiomycota</taxon>
        <taxon>Agaricomycotina</taxon>
        <taxon>Agaricomycetes</taxon>
        <taxon>Agaricomycetidae</taxon>
        <taxon>Agaricales</taxon>
        <taxon>Marasmiineae</taxon>
        <taxon>Marasmiaceae</taxon>
        <taxon>Marasmius</taxon>
    </lineage>
</organism>
<dbReference type="Proteomes" id="UP001049176">
    <property type="component" value="Chromosome 4"/>
</dbReference>
<dbReference type="AlphaFoldDB" id="A0A9P7UT66"/>
<sequence length="683" mass="77699">MSQSIPPYAFNRSLQTEDFLEDQTLLTRFSNPNKSIRSFEGRVGNAYPGDVIVTTPNMDYLYAPPINERRVRLRKDLHFGEDDPLLFPQPFNRNIAHLSVIQLPSTDKQNPHYAAWARPQITDFEERATLDICTGMGRLYRGFYWAFDTMASRVLERAESKKEDRYVTSQSTHLRQLMERLESQWATRMVTFQRFALAQRHYLELLARLDWIDKFRERYMDGNVSGGGVSGGVPVDGRVVGAFADDQDVVDRLFHAGIPVWYTRPISQALDVRIDKVGDFIDKNPWLSIELHCGYTINLGEAAPPHRVIYTGLANKPERYLAMAQYVQSLLQYPSLFGSSEPRSSTSLVRTSLSSSSSVVGSSSRSTPYQGRKGNPKQSDRHGINTFLDPDSRLMPSGITAWQDALAALSSYNNAQPPPNGIDNGFAVPPPRLFINAKDDSTKARLISNWLKLRDLFLFRLSVDPSTLTAKQWRSLLELRFDNHPSQSSQSSDGLSRSKKFLNEMNNRLKKFVDESQISLNLENLDSAKAVWRDRQISGDRLPSDSTVREVMWELFELNFRRELLVLDTRLDMSSMPALERKLLLDKCYTGSADNVIFPKNETRGLGSPSIRNRIPFLEGLHNVMSTWRIQKPIALLDAFPRNTEAHNYLETVRVVERAIASSYTIAFLDIFCRAASVPHQLS</sequence>
<dbReference type="OrthoDB" id="2634326at2759"/>
<comment type="caution">
    <text evidence="2">The sequence shown here is derived from an EMBL/GenBank/DDBJ whole genome shotgun (WGS) entry which is preliminary data.</text>
</comment>
<dbReference type="EMBL" id="CM032184">
    <property type="protein sequence ID" value="KAG7093168.1"/>
    <property type="molecule type" value="Genomic_DNA"/>
</dbReference>
<dbReference type="GeneID" id="66075933"/>
<feature type="region of interest" description="Disordered" evidence="1">
    <location>
        <begin position="356"/>
        <end position="391"/>
    </location>
</feature>
<feature type="compositionally biased region" description="Low complexity" evidence="1">
    <location>
        <begin position="356"/>
        <end position="367"/>
    </location>
</feature>
<accession>A0A9P7UT66</accession>
<name>A0A9P7UT66_9AGAR</name>
<evidence type="ECO:0000313" key="3">
    <source>
        <dbReference type="Proteomes" id="UP001049176"/>
    </source>
</evidence>
<evidence type="ECO:0000256" key="1">
    <source>
        <dbReference type="SAM" id="MobiDB-lite"/>
    </source>
</evidence>
<gene>
    <name evidence="2" type="ORF">E1B28_006857</name>
</gene>
<protein>
    <submittedName>
        <fullName evidence="2">Uncharacterized protein</fullName>
    </submittedName>
</protein>
<keyword evidence="3" id="KW-1185">Reference proteome</keyword>
<dbReference type="RefSeq" id="XP_043009638.1">
    <property type="nucleotide sequence ID" value="XM_043151558.1"/>
</dbReference>